<evidence type="ECO:0000313" key="3">
    <source>
        <dbReference type="EMBL" id="KAH7320603.1"/>
    </source>
</evidence>
<feature type="non-terminal residue" evidence="3">
    <location>
        <position position="538"/>
    </location>
</feature>
<dbReference type="Proteomes" id="UP000813444">
    <property type="component" value="Unassembled WGS sequence"/>
</dbReference>
<proteinExistence type="predicted"/>
<dbReference type="OrthoDB" id="5352492at2759"/>
<evidence type="ECO:0000259" key="2">
    <source>
        <dbReference type="Pfam" id="PF20248"/>
    </source>
</evidence>
<sequence length="538" mass="57788">MKDKLGVTDEQLLLFKPAASKSPAPTAQDQLYRRAPPAGGDDEDKDAKKVVIAAGSHLVIVAKKDGKPGVILDYLFGAKKKAASGKIYESSNALVPYDAPPAKGKGPDASGSEKGVKAPYQVKLGPLSVGNIGLWFKEGMIGVTLDATLLMGTLGLSLLGFSIGVPFGGEYSLAKPPPPSAIDWGLQGLIIGMDKPPLTIVGGFLRDTSDPKVEVMYTGGLIVGFKPWSFEAMGAYATMDGEKRPTFTFSFIYVKMHGPLFSIAFADVAGLVGGFGINSDITLPTVEQVISFPFVAERDSQEESPVQRMQDLMRGSWFRPAEGLYWAAAGARVTAFQMLAASVVLVLQFGNGNLLFGIFGVATCCVPALEAPVKFAHVELGIVCTFDVGSGIFKFEAQLSPRSFVLAPQCHLTGGMALFSWFKGDKRDSDSKNHISAGDWVLTIGGYHRAFFPPKQYPKPPRLGISWSLSTCLSVKGEAYFAITPKVCMGGGRIRAALSIGLLYAWFDAFMDFLMNFDPFYFQMAARVSVGVRFTLDL</sequence>
<feature type="region of interest" description="Disordered" evidence="1">
    <location>
        <begin position="16"/>
        <end position="44"/>
    </location>
</feature>
<gene>
    <name evidence="3" type="ORF">B0I35DRAFT_351067</name>
</gene>
<organism evidence="3 4">
    <name type="scientific">Stachybotrys elegans</name>
    <dbReference type="NCBI Taxonomy" id="80388"/>
    <lineage>
        <taxon>Eukaryota</taxon>
        <taxon>Fungi</taxon>
        <taxon>Dikarya</taxon>
        <taxon>Ascomycota</taxon>
        <taxon>Pezizomycotina</taxon>
        <taxon>Sordariomycetes</taxon>
        <taxon>Hypocreomycetidae</taxon>
        <taxon>Hypocreales</taxon>
        <taxon>Stachybotryaceae</taxon>
        <taxon>Stachybotrys</taxon>
    </lineage>
</organism>
<keyword evidence="4" id="KW-1185">Reference proteome</keyword>
<evidence type="ECO:0000256" key="1">
    <source>
        <dbReference type="SAM" id="MobiDB-lite"/>
    </source>
</evidence>
<feature type="domain" description="DUF6603" evidence="2">
    <location>
        <begin position="121"/>
        <end position="536"/>
    </location>
</feature>
<dbReference type="EMBL" id="JAGPNK010000005">
    <property type="protein sequence ID" value="KAH7320603.1"/>
    <property type="molecule type" value="Genomic_DNA"/>
</dbReference>
<dbReference type="InterPro" id="IPR046538">
    <property type="entry name" value="DUF6603"/>
</dbReference>
<dbReference type="AlphaFoldDB" id="A0A8K0WTI0"/>
<feature type="compositionally biased region" description="Low complexity" evidence="1">
    <location>
        <begin position="16"/>
        <end position="25"/>
    </location>
</feature>
<evidence type="ECO:0000313" key="4">
    <source>
        <dbReference type="Proteomes" id="UP000813444"/>
    </source>
</evidence>
<name>A0A8K0WTI0_9HYPO</name>
<protein>
    <recommendedName>
        <fullName evidence="2">DUF6603 domain-containing protein</fullName>
    </recommendedName>
</protein>
<accession>A0A8K0WTI0</accession>
<dbReference type="Pfam" id="PF20248">
    <property type="entry name" value="DUF6603"/>
    <property type="match status" value="1"/>
</dbReference>
<reference evidence="3" key="1">
    <citation type="journal article" date="2021" name="Nat. Commun.">
        <title>Genetic determinants of endophytism in the Arabidopsis root mycobiome.</title>
        <authorList>
            <person name="Mesny F."/>
            <person name="Miyauchi S."/>
            <person name="Thiergart T."/>
            <person name="Pickel B."/>
            <person name="Atanasova L."/>
            <person name="Karlsson M."/>
            <person name="Huettel B."/>
            <person name="Barry K.W."/>
            <person name="Haridas S."/>
            <person name="Chen C."/>
            <person name="Bauer D."/>
            <person name="Andreopoulos W."/>
            <person name="Pangilinan J."/>
            <person name="LaButti K."/>
            <person name="Riley R."/>
            <person name="Lipzen A."/>
            <person name="Clum A."/>
            <person name="Drula E."/>
            <person name="Henrissat B."/>
            <person name="Kohler A."/>
            <person name="Grigoriev I.V."/>
            <person name="Martin F.M."/>
            <person name="Hacquard S."/>
        </authorList>
    </citation>
    <scope>NUCLEOTIDE SEQUENCE</scope>
    <source>
        <strain evidence="3">MPI-CAGE-CH-0235</strain>
    </source>
</reference>
<comment type="caution">
    <text evidence="3">The sequence shown here is derived from an EMBL/GenBank/DDBJ whole genome shotgun (WGS) entry which is preliminary data.</text>
</comment>